<evidence type="ECO:0000256" key="1">
    <source>
        <dbReference type="ARBA" id="ARBA00004611"/>
    </source>
</evidence>
<dbReference type="GO" id="GO:0060294">
    <property type="term" value="P:cilium movement involved in cell motility"/>
    <property type="evidence" value="ECO:0007669"/>
    <property type="project" value="InterPro"/>
</dbReference>
<keyword evidence="11" id="KW-1185">Reference proteome</keyword>
<keyword evidence="7" id="KW-0966">Cell projection</keyword>
<keyword evidence="5" id="KW-0969">Cilium</keyword>
<dbReference type="KEGG" id="csol:105364164"/>
<evidence type="ECO:0000256" key="6">
    <source>
        <dbReference type="ARBA" id="ARBA00023212"/>
    </source>
</evidence>
<comment type="subcellular location">
    <subcellularLocation>
        <location evidence="8">Cell projection</location>
        <location evidence="8">Kinocilium</location>
    </subcellularLocation>
    <subcellularLocation>
        <location evidence="1">Cytoplasm</location>
        <location evidence="1">Cytoskeleton</location>
        <location evidence="1">Flagellum axoneme</location>
    </subcellularLocation>
</comment>
<dbReference type="InterPro" id="IPR055316">
    <property type="entry name" value="RSP9"/>
</dbReference>
<dbReference type="Proteomes" id="UP000695007">
    <property type="component" value="Unplaced"/>
</dbReference>
<evidence type="ECO:0000313" key="12">
    <source>
        <dbReference type="RefSeq" id="XP_011500337.1"/>
    </source>
</evidence>
<protein>
    <recommendedName>
        <fullName evidence="10">Radial spoke head protein 9 homolog</fullName>
    </recommendedName>
</protein>
<reference evidence="12" key="1">
    <citation type="submission" date="2025-08" db="UniProtKB">
        <authorList>
            <consortium name="RefSeq"/>
        </authorList>
    </citation>
    <scope>IDENTIFICATION</scope>
</reference>
<gene>
    <name evidence="12" type="primary">LOC105364164</name>
</gene>
<evidence type="ECO:0000256" key="7">
    <source>
        <dbReference type="ARBA" id="ARBA00023273"/>
    </source>
</evidence>
<dbReference type="PANTHER" id="PTHR22069:SF0">
    <property type="entry name" value="RADIAL SPOKE HEAD PROTEIN 9 HOMOLOG"/>
    <property type="match status" value="1"/>
</dbReference>
<dbReference type="GO" id="GO:0044458">
    <property type="term" value="P:motile cilium assembly"/>
    <property type="evidence" value="ECO:0007669"/>
    <property type="project" value="TreeGrafter"/>
</dbReference>
<keyword evidence="2" id="KW-0963">Cytoplasm</keyword>
<dbReference type="RefSeq" id="XP_011500337.1">
    <property type="nucleotide sequence ID" value="XM_011502035.1"/>
</dbReference>
<keyword evidence="3" id="KW-0970">Cilium biogenesis/degradation</keyword>
<dbReference type="Pfam" id="PF04712">
    <property type="entry name" value="Radial_spoke"/>
    <property type="match status" value="1"/>
</dbReference>
<sequence length="282" mass="32619">MLMDCFKLLESLDIFGHAGFCIGIERCQLLQNSLIILQQENHFQKCYYWGRINGINNDYYIAYGYKKECLEGQTYFYSIDCLNWLLMPEPSKCAILLTSLTVSDFQGDPSVSVNAYDANPPYPPHENPQHFRDESVKKYLMEEDRLAATVYLINNDAAVVPRGSWLKTIDGQIIENSSFCGLESNETSQLKSYLHARLPQNTWNTNLLSRQDYDYALDFLDTLDEDVPSECWSLQFKQSGRLILLHSMYWPGMTFFHKANTPHYGFLYIGNGKKNIDIPFML</sequence>
<evidence type="ECO:0000256" key="8">
    <source>
        <dbReference type="ARBA" id="ARBA00037822"/>
    </source>
</evidence>
<dbReference type="AlphaFoldDB" id="A0AAJ6YLN7"/>
<proteinExistence type="inferred from homology"/>
<evidence type="ECO:0000256" key="10">
    <source>
        <dbReference type="ARBA" id="ARBA00041080"/>
    </source>
</evidence>
<name>A0AAJ6YLN7_9HYME</name>
<dbReference type="PANTHER" id="PTHR22069">
    <property type="entry name" value="MITOCHONDRIAL RIBOSOMAL PROTEIN S18"/>
    <property type="match status" value="1"/>
</dbReference>
<dbReference type="CTD" id="221421"/>
<dbReference type="GO" id="GO:0060091">
    <property type="term" value="C:kinocilium"/>
    <property type="evidence" value="ECO:0007669"/>
    <property type="project" value="UniProtKB-SubCell"/>
</dbReference>
<accession>A0AAJ6YLN7</accession>
<dbReference type="GO" id="GO:0035082">
    <property type="term" value="P:axoneme assembly"/>
    <property type="evidence" value="ECO:0007669"/>
    <property type="project" value="InterPro"/>
</dbReference>
<keyword evidence="4" id="KW-0282">Flagellum</keyword>
<evidence type="ECO:0000256" key="3">
    <source>
        <dbReference type="ARBA" id="ARBA00022794"/>
    </source>
</evidence>
<comment type="similarity">
    <text evidence="9">Belongs to the flagellar radial spoke RSP9 family.</text>
</comment>
<dbReference type="GeneID" id="105364164"/>
<dbReference type="InterPro" id="IPR006802">
    <property type="entry name" value="Radial_spoke"/>
</dbReference>
<evidence type="ECO:0000256" key="2">
    <source>
        <dbReference type="ARBA" id="ARBA00022490"/>
    </source>
</evidence>
<keyword evidence="6" id="KW-0206">Cytoskeleton</keyword>
<evidence type="ECO:0000256" key="9">
    <source>
        <dbReference type="ARBA" id="ARBA00038319"/>
    </source>
</evidence>
<evidence type="ECO:0000256" key="4">
    <source>
        <dbReference type="ARBA" id="ARBA00022846"/>
    </source>
</evidence>
<evidence type="ECO:0000313" key="11">
    <source>
        <dbReference type="Proteomes" id="UP000695007"/>
    </source>
</evidence>
<dbReference type="GO" id="GO:0001534">
    <property type="term" value="C:radial spoke"/>
    <property type="evidence" value="ECO:0007669"/>
    <property type="project" value="InterPro"/>
</dbReference>
<evidence type="ECO:0000256" key="5">
    <source>
        <dbReference type="ARBA" id="ARBA00023069"/>
    </source>
</evidence>
<organism evidence="11 12">
    <name type="scientific">Ceratosolen solmsi marchali</name>
    <dbReference type="NCBI Taxonomy" id="326594"/>
    <lineage>
        <taxon>Eukaryota</taxon>
        <taxon>Metazoa</taxon>
        <taxon>Ecdysozoa</taxon>
        <taxon>Arthropoda</taxon>
        <taxon>Hexapoda</taxon>
        <taxon>Insecta</taxon>
        <taxon>Pterygota</taxon>
        <taxon>Neoptera</taxon>
        <taxon>Endopterygota</taxon>
        <taxon>Hymenoptera</taxon>
        <taxon>Apocrita</taxon>
        <taxon>Proctotrupomorpha</taxon>
        <taxon>Chalcidoidea</taxon>
        <taxon>Agaonidae</taxon>
        <taxon>Agaoninae</taxon>
        <taxon>Ceratosolen</taxon>
    </lineage>
</organism>